<keyword evidence="2" id="KW-1133">Transmembrane helix</keyword>
<evidence type="ECO:0000313" key="4">
    <source>
        <dbReference type="Proteomes" id="UP000077202"/>
    </source>
</evidence>
<organism evidence="3 4">
    <name type="scientific">Marchantia polymorpha subsp. ruderalis</name>
    <dbReference type="NCBI Taxonomy" id="1480154"/>
    <lineage>
        <taxon>Eukaryota</taxon>
        <taxon>Viridiplantae</taxon>
        <taxon>Streptophyta</taxon>
        <taxon>Embryophyta</taxon>
        <taxon>Marchantiophyta</taxon>
        <taxon>Marchantiopsida</taxon>
        <taxon>Marchantiidae</taxon>
        <taxon>Marchantiales</taxon>
        <taxon>Marchantiaceae</taxon>
        <taxon>Marchantia</taxon>
    </lineage>
</organism>
<reference evidence="3" key="1">
    <citation type="submission" date="2016-03" db="EMBL/GenBank/DDBJ databases">
        <title>Mechanisms controlling the formation of the plant cell surface in tip-growing cells are functionally conserved among land plants.</title>
        <authorList>
            <person name="Honkanen S."/>
            <person name="Jones V.A."/>
            <person name="Morieri G."/>
            <person name="Champion C."/>
            <person name="Hetherington A.J."/>
            <person name="Kelly S."/>
            <person name="Saint-Marcoux D."/>
            <person name="Proust H."/>
            <person name="Prescott H."/>
            <person name="Dolan L."/>
        </authorList>
    </citation>
    <scope>NUCLEOTIDE SEQUENCE [LARGE SCALE GENOMIC DNA]</scope>
    <source>
        <tissue evidence="3">Whole gametophyte</tissue>
    </source>
</reference>
<dbReference type="AlphaFoldDB" id="A0A176W8P1"/>
<feature type="region of interest" description="Disordered" evidence="1">
    <location>
        <begin position="57"/>
        <end position="100"/>
    </location>
</feature>
<evidence type="ECO:0000313" key="3">
    <source>
        <dbReference type="EMBL" id="OAE29460.1"/>
    </source>
</evidence>
<evidence type="ECO:0000256" key="1">
    <source>
        <dbReference type="SAM" id="MobiDB-lite"/>
    </source>
</evidence>
<name>A0A176W8P1_MARPO</name>
<gene>
    <name evidence="3" type="ORF">AXG93_1028s1010</name>
</gene>
<feature type="transmembrane region" description="Helical" evidence="2">
    <location>
        <begin position="163"/>
        <end position="184"/>
    </location>
</feature>
<accession>A0A176W8P1</accession>
<evidence type="ECO:0000256" key="2">
    <source>
        <dbReference type="SAM" id="Phobius"/>
    </source>
</evidence>
<keyword evidence="4" id="KW-1185">Reference proteome</keyword>
<comment type="caution">
    <text evidence="3">The sequence shown here is derived from an EMBL/GenBank/DDBJ whole genome shotgun (WGS) entry which is preliminary data.</text>
</comment>
<keyword evidence="2" id="KW-0812">Transmembrane</keyword>
<dbReference type="Proteomes" id="UP000077202">
    <property type="component" value="Unassembled WGS sequence"/>
</dbReference>
<dbReference type="EMBL" id="LVLJ01001457">
    <property type="protein sequence ID" value="OAE29460.1"/>
    <property type="molecule type" value="Genomic_DNA"/>
</dbReference>
<keyword evidence="2" id="KW-0472">Membrane</keyword>
<protein>
    <submittedName>
        <fullName evidence="3">Uncharacterized protein</fullName>
    </submittedName>
</protein>
<feature type="compositionally biased region" description="Basic and acidic residues" evidence="1">
    <location>
        <begin position="67"/>
        <end position="92"/>
    </location>
</feature>
<sequence length="197" mass="21592">MKERLLNHGSDGAAISRGCAAKAAQMLTVGFTLRAKCSEVATYAVPATSYRADLKEENEAGAAKAPKKTDSQRRLSVRIREERERRPERERNSTCGDSSGAVEPIEFAVVSEWICGGQGDGDSICCTDSHQFWKGASSMPSMQPRQDLQAAKGKVLLHTSLSWFRFGSFGLFTFTYFLSLWASLAEGNEHKFSAEAV</sequence>
<proteinExistence type="predicted"/>